<dbReference type="AlphaFoldDB" id="A0A498NH45"/>
<comment type="caution">
    <text evidence="3">The sequence shown here is derived from an EMBL/GenBank/DDBJ whole genome shotgun (WGS) entry which is preliminary data.</text>
</comment>
<evidence type="ECO:0000256" key="1">
    <source>
        <dbReference type="SAM" id="MobiDB-lite"/>
    </source>
</evidence>
<feature type="region of interest" description="Disordered" evidence="1">
    <location>
        <begin position="56"/>
        <end position="83"/>
    </location>
</feature>
<sequence length="83" mass="9474">MAHERGGRILYILTQLCDSVITGGSTQMFDDMHHYIRLAKEECSAAMKLKAELRRDTYKSELESTRPPGDGRSNHKPHHNSFT</sequence>
<organism evidence="3 4">
    <name type="scientific">Labeo rohita</name>
    <name type="common">Indian major carp</name>
    <name type="synonym">Cyprinus rohita</name>
    <dbReference type="NCBI Taxonomy" id="84645"/>
    <lineage>
        <taxon>Eukaryota</taxon>
        <taxon>Metazoa</taxon>
        <taxon>Chordata</taxon>
        <taxon>Craniata</taxon>
        <taxon>Vertebrata</taxon>
        <taxon>Euteleostomi</taxon>
        <taxon>Actinopterygii</taxon>
        <taxon>Neopterygii</taxon>
        <taxon>Teleostei</taxon>
        <taxon>Ostariophysi</taxon>
        <taxon>Cypriniformes</taxon>
        <taxon>Cyprinidae</taxon>
        <taxon>Labeoninae</taxon>
        <taxon>Labeonini</taxon>
        <taxon>Labeo</taxon>
    </lineage>
</organism>
<name>A0A498NH45_LABRO</name>
<dbReference type="Proteomes" id="UP000290572">
    <property type="component" value="Unassembled WGS sequence"/>
</dbReference>
<evidence type="ECO:0000313" key="3">
    <source>
        <dbReference type="EMBL" id="RXN31173.1"/>
    </source>
</evidence>
<evidence type="ECO:0000313" key="4">
    <source>
        <dbReference type="Proteomes" id="UP000290572"/>
    </source>
</evidence>
<feature type="compositionally biased region" description="Basic residues" evidence="1">
    <location>
        <begin position="74"/>
        <end position="83"/>
    </location>
</feature>
<dbReference type="EMBL" id="QBIY01013357">
    <property type="protein sequence ID" value="RXN06920.1"/>
    <property type="molecule type" value="Genomic_DNA"/>
</dbReference>
<accession>A0A498NH45</accession>
<evidence type="ECO:0000313" key="2">
    <source>
        <dbReference type="EMBL" id="RXN06920.1"/>
    </source>
</evidence>
<dbReference type="EMBL" id="QBIY01011510">
    <property type="protein sequence ID" value="RXN31173.1"/>
    <property type="molecule type" value="Genomic_DNA"/>
</dbReference>
<keyword evidence="4" id="KW-1185">Reference proteome</keyword>
<reference evidence="3 4" key="1">
    <citation type="submission" date="2018-03" db="EMBL/GenBank/DDBJ databases">
        <title>Draft genome sequence of Rohu Carp (Labeo rohita).</title>
        <authorList>
            <person name="Das P."/>
            <person name="Kushwaha B."/>
            <person name="Joshi C.G."/>
            <person name="Kumar D."/>
            <person name="Nagpure N.S."/>
            <person name="Sahoo L."/>
            <person name="Das S.P."/>
            <person name="Bit A."/>
            <person name="Patnaik S."/>
            <person name="Meher P.K."/>
            <person name="Jayasankar P."/>
            <person name="Koringa P.G."/>
            <person name="Patel N.V."/>
            <person name="Hinsu A.T."/>
            <person name="Kumar R."/>
            <person name="Pandey M."/>
            <person name="Agarwal S."/>
            <person name="Srivastava S."/>
            <person name="Singh M."/>
            <person name="Iquebal M.A."/>
            <person name="Jaiswal S."/>
            <person name="Angadi U.B."/>
            <person name="Kumar N."/>
            <person name="Raza M."/>
            <person name="Shah T.M."/>
            <person name="Rai A."/>
            <person name="Jena J.K."/>
        </authorList>
    </citation>
    <scope>NUCLEOTIDE SEQUENCE [LARGE SCALE GENOMIC DNA]</scope>
    <source>
        <strain evidence="3">DASCIFA01</strain>
        <tissue evidence="3">Testis</tissue>
    </source>
</reference>
<gene>
    <name evidence="2" type="ORF">ROHU_012201</name>
    <name evidence="3" type="ORF">ROHU_017245</name>
</gene>
<proteinExistence type="predicted"/>
<protein>
    <submittedName>
        <fullName evidence="3">Uncharacterized protein</fullName>
    </submittedName>
</protein>